<evidence type="ECO:0000313" key="17">
    <source>
        <dbReference type="Proteomes" id="UP000728032"/>
    </source>
</evidence>
<dbReference type="InterPro" id="IPR036396">
    <property type="entry name" value="Cyt_P450_sf"/>
</dbReference>
<dbReference type="CDD" id="cd11055">
    <property type="entry name" value="CYP3A-like"/>
    <property type="match status" value="1"/>
</dbReference>
<dbReference type="InterPro" id="IPR050705">
    <property type="entry name" value="Cytochrome_P450_3A"/>
</dbReference>
<dbReference type="GO" id="GO:0005789">
    <property type="term" value="C:endoplasmic reticulum membrane"/>
    <property type="evidence" value="ECO:0007669"/>
    <property type="project" value="UniProtKB-SubCell"/>
</dbReference>
<gene>
    <name evidence="16" type="ORF">ONB1V03_LOCUS13624</name>
</gene>
<evidence type="ECO:0000256" key="5">
    <source>
        <dbReference type="ARBA" id="ARBA00022617"/>
    </source>
</evidence>
<keyword evidence="10 14" id="KW-0408">Iron</keyword>
<evidence type="ECO:0000256" key="3">
    <source>
        <dbReference type="ARBA" id="ARBA00004406"/>
    </source>
</evidence>
<dbReference type="PRINTS" id="PR00463">
    <property type="entry name" value="EP450I"/>
</dbReference>
<dbReference type="PANTHER" id="PTHR24302:SF15">
    <property type="entry name" value="FATTY-ACID PEROXYGENASE"/>
    <property type="match status" value="1"/>
</dbReference>
<name>A0A7R9MDJ7_9ACAR</name>
<accession>A0A7R9MDJ7</accession>
<dbReference type="GO" id="GO:0008395">
    <property type="term" value="F:steroid hydroxylase activity"/>
    <property type="evidence" value="ECO:0007669"/>
    <property type="project" value="TreeGrafter"/>
</dbReference>
<evidence type="ECO:0000256" key="4">
    <source>
        <dbReference type="ARBA" id="ARBA00010617"/>
    </source>
</evidence>
<dbReference type="FunFam" id="1.10.630.10:FF:000042">
    <property type="entry name" value="Cytochrome P450"/>
    <property type="match status" value="1"/>
</dbReference>
<evidence type="ECO:0000256" key="14">
    <source>
        <dbReference type="PIRSR" id="PIRSR602401-1"/>
    </source>
</evidence>
<sequence>YFKRKCDYWEKQGVRTDSVGLYTRLTKQWYDWERDLYVRNGKCFGVYELGKPVLYLSDPDLIRDVLVKDFHEFTTGDPMFENMVFMARDSEWKRIRAVMSPTFTTGKLGKMTPLIRECVDTMTDNFDKLIAKSGAKLAAPVDVKPIAGAFSMESIIQVAFGRKVSALDDPKNPIIENARKLFSTNFWTMVKFTLLLFAPSVAKMLNLSPFDQKVAEFYRNFTLNLIDDRKRDEGNGSPVKRVDFLQLMLDSMKDNKKTINDSEDYTDSKSDEKYREIQPTDDMIDKSLSYDEVIAQCVLFFMAGYETTATTLSLCLYTIAKHPEVQQKLYQEIQTFHGNKKSGADSYETLMSMKYLEAVIAETQRLYPGAIFVERVANEDYELRGTGITIKKDHIVHIPIYAMHRDPDYFTDPELFRPERFLAENIAHNPYTYLPFGAGPRNCLGMRLAQLEIKLALVSLVHRYVFHTTEKPLEFGFSGGLKTPKSVELRVERR</sequence>
<dbReference type="InterPro" id="IPR017972">
    <property type="entry name" value="Cyt_P450_CS"/>
</dbReference>
<dbReference type="AlphaFoldDB" id="A0A7R9MDJ7"/>
<evidence type="ECO:0000256" key="11">
    <source>
        <dbReference type="ARBA" id="ARBA00023033"/>
    </source>
</evidence>
<keyword evidence="11 15" id="KW-0503">Monooxygenase</keyword>
<comment type="subcellular location">
    <subcellularLocation>
        <location evidence="3">Endoplasmic reticulum membrane</location>
        <topology evidence="3">Peripheral membrane protein</topology>
    </subcellularLocation>
    <subcellularLocation>
        <location evidence="2">Microsome membrane</location>
        <topology evidence="2">Peripheral membrane protein</topology>
    </subcellularLocation>
</comment>
<evidence type="ECO:0000256" key="8">
    <source>
        <dbReference type="ARBA" id="ARBA00022848"/>
    </source>
</evidence>
<keyword evidence="12" id="KW-0472">Membrane</keyword>
<evidence type="ECO:0000256" key="12">
    <source>
        <dbReference type="ARBA" id="ARBA00023136"/>
    </source>
</evidence>
<dbReference type="PROSITE" id="PS00086">
    <property type="entry name" value="CYTOCHROME_P450"/>
    <property type="match status" value="1"/>
</dbReference>
<reference evidence="16" key="1">
    <citation type="submission" date="2020-11" db="EMBL/GenBank/DDBJ databases">
        <authorList>
            <person name="Tran Van P."/>
        </authorList>
    </citation>
    <scope>NUCLEOTIDE SEQUENCE</scope>
</reference>
<dbReference type="GO" id="GO:0020037">
    <property type="term" value="F:heme binding"/>
    <property type="evidence" value="ECO:0007669"/>
    <property type="project" value="InterPro"/>
</dbReference>
<dbReference type="OrthoDB" id="2789670at2759"/>
<dbReference type="Proteomes" id="UP000728032">
    <property type="component" value="Unassembled WGS sequence"/>
</dbReference>
<comment type="cofactor">
    <cofactor evidence="1 14">
        <name>heme</name>
        <dbReference type="ChEBI" id="CHEBI:30413"/>
    </cofactor>
</comment>
<evidence type="ECO:0000256" key="6">
    <source>
        <dbReference type="ARBA" id="ARBA00022723"/>
    </source>
</evidence>
<dbReference type="PRINTS" id="PR00385">
    <property type="entry name" value="P450"/>
</dbReference>
<evidence type="ECO:0000313" key="16">
    <source>
        <dbReference type="EMBL" id="CAD7656989.1"/>
    </source>
</evidence>
<evidence type="ECO:0000256" key="1">
    <source>
        <dbReference type="ARBA" id="ARBA00001971"/>
    </source>
</evidence>
<dbReference type="PANTHER" id="PTHR24302">
    <property type="entry name" value="CYTOCHROME P450 FAMILY 3"/>
    <property type="match status" value="1"/>
</dbReference>
<keyword evidence="8" id="KW-0492">Microsome</keyword>
<dbReference type="InterPro" id="IPR002401">
    <property type="entry name" value="Cyt_P450_E_grp-I"/>
</dbReference>
<evidence type="ECO:0000256" key="7">
    <source>
        <dbReference type="ARBA" id="ARBA00022824"/>
    </source>
</evidence>
<evidence type="ECO:0008006" key="18">
    <source>
        <dbReference type="Google" id="ProtNLM"/>
    </source>
</evidence>
<dbReference type="GO" id="GO:0005506">
    <property type="term" value="F:iron ion binding"/>
    <property type="evidence" value="ECO:0007669"/>
    <property type="project" value="InterPro"/>
</dbReference>
<dbReference type="Gene3D" id="1.10.630.10">
    <property type="entry name" value="Cytochrome P450"/>
    <property type="match status" value="1"/>
</dbReference>
<keyword evidence="5 14" id="KW-0349">Heme</keyword>
<evidence type="ECO:0000256" key="13">
    <source>
        <dbReference type="ARBA" id="ARBA00043906"/>
    </source>
</evidence>
<dbReference type="SUPFAM" id="SSF48264">
    <property type="entry name" value="Cytochrome P450"/>
    <property type="match status" value="1"/>
</dbReference>
<keyword evidence="7" id="KW-0256">Endoplasmic reticulum</keyword>
<comment type="function">
    <text evidence="13">Cytochromes P450 are a group of heme-thiolate monooxygenases. They oxidize a variety of structurally unrelated compounds, including steroids, fatty acids, and xenobiotics.</text>
</comment>
<organism evidence="16">
    <name type="scientific">Oppiella nova</name>
    <dbReference type="NCBI Taxonomy" id="334625"/>
    <lineage>
        <taxon>Eukaryota</taxon>
        <taxon>Metazoa</taxon>
        <taxon>Ecdysozoa</taxon>
        <taxon>Arthropoda</taxon>
        <taxon>Chelicerata</taxon>
        <taxon>Arachnida</taxon>
        <taxon>Acari</taxon>
        <taxon>Acariformes</taxon>
        <taxon>Sarcoptiformes</taxon>
        <taxon>Oribatida</taxon>
        <taxon>Brachypylina</taxon>
        <taxon>Oppioidea</taxon>
        <taxon>Oppiidae</taxon>
        <taxon>Oppiella</taxon>
    </lineage>
</organism>
<evidence type="ECO:0000256" key="15">
    <source>
        <dbReference type="RuleBase" id="RU000461"/>
    </source>
</evidence>
<feature type="non-terminal residue" evidence="16">
    <location>
        <position position="1"/>
    </location>
</feature>
<feature type="binding site" description="axial binding residue" evidence="14">
    <location>
        <position position="443"/>
    </location>
    <ligand>
        <name>heme</name>
        <dbReference type="ChEBI" id="CHEBI:30413"/>
    </ligand>
    <ligandPart>
        <name>Fe</name>
        <dbReference type="ChEBI" id="CHEBI:18248"/>
    </ligandPart>
</feature>
<protein>
    <recommendedName>
        <fullName evidence="18">Cytochrome P450</fullName>
    </recommendedName>
</protein>
<evidence type="ECO:0000256" key="9">
    <source>
        <dbReference type="ARBA" id="ARBA00023002"/>
    </source>
</evidence>
<dbReference type="GO" id="GO:0016705">
    <property type="term" value="F:oxidoreductase activity, acting on paired donors, with incorporation or reduction of molecular oxygen"/>
    <property type="evidence" value="ECO:0007669"/>
    <property type="project" value="InterPro"/>
</dbReference>
<dbReference type="InterPro" id="IPR001128">
    <property type="entry name" value="Cyt_P450"/>
</dbReference>
<keyword evidence="6 14" id="KW-0479">Metal-binding</keyword>
<evidence type="ECO:0000256" key="2">
    <source>
        <dbReference type="ARBA" id="ARBA00004174"/>
    </source>
</evidence>
<comment type="similarity">
    <text evidence="4 15">Belongs to the cytochrome P450 family.</text>
</comment>
<keyword evidence="9 15" id="KW-0560">Oxidoreductase</keyword>
<dbReference type="EMBL" id="OC926984">
    <property type="protein sequence ID" value="CAD7656989.1"/>
    <property type="molecule type" value="Genomic_DNA"/>
</dbReference>
<dbReference type="Pfam" id="PF00067">
    <property type="entry name" value="p450"/>
    <property type="match status" value="1"/>
</dbReference>
<dbReference type="EMBL" id="CAJPVJ010012159">
    <property type="protein sequence ID" value="CAG2174176.1"/>
    <property type="molecule type" value="Genomic_DNA"/>
</dbReference>
<keyword evidence="17" id="KW-1185">Reference proteome</keyword>
<proteinExistence type="inferred from homology"/>
<evidence type="ECO:0000256" key="10">
    <source>
        <dbReference type="ARBA" id="ARBA00023004"/>
    </source>
</evidence>